<dbReference type="InterPro" id="IPR002464">
    <property type="entry name" value="DNA/RNA_helicase_DEAH_CS"/>
</dbReference>
<dbReference type="GO" id="GO:0003725">
    <property type="term" value="F:double-stranded RNA binding"/>
    <property type="evidence" value="ECO:0007669"/>
    <property type="project" value="TreeGrafter"/>
</dbReference>
<dbReference type="SMART" id="SM00487">
    <property type="entry name" value="DEXDc"/>
    <property type="match status" value="1"/>
</dbReference>
<dbReference type="Proteomes" id="UP000799772">
    <property type="component" value="Unassembled WGS sequence"/>
</dbReference>
<dbReference type="GO" id="GO:0003724">
    <property type="term" value="F:RNA helicase activity"/>
    <property type="evidence" value="ECO:0007669"/>
    <property type="project" value="UniProtKB-EC"/>
</dbReference>
<accession>A0A9P4I9S3</accession>
<dbReference type="Pfam" id="PF00270">
    <property type="entry name" value="DEAD"/>
    <property type="match status" value="1"/>
</dbReference>
<dbReference type="PROSITE" id="PS51194">
    <property type="entry name" value="HELICASE_CTER"/>
    <property type="match status" value="1"/>
</dbReference>
<dbReference type="InterPro" id="IPR048333">
    <property type="entry name" value="HA2_WH"/>
</dbReference>
<evidence type="ECO:0000256" key="3">
    <source>
        <dbReference type="ARBA" id="ARBA00022801"/>
    </source>
</evidence>
<dbReference type="InterPro" id="IPR014001">
    <property type="entry name" value="Helicase_ATP-bd"/>
</dbReference>
<dbReference type="Pfam" id="PF21010">
    <property type="entry name" value="HA2_C"/>
    <property type="match status" value="1"/>
</dbReference>
<dbReference type="CDD" id="cd18791">
    <property type="entry name" value="SF2_C_RHA"/>
    <property type="match status" value="1"/>
</dbReference>
<evidence type="ECO:0000313" key="10">
    <source>
        <dbReference type="EMBL" id="KAF2096689.1"/>
    </source>
</evidence>
<evidence type="ECO:0000256" key="1">
    <source>
        <dbReference type="ARBA" id="ARBA00012552"/>
    </source>
</evidence>
<reference evidence="10" key="1">
    <citation type="journal article" date="2020" name="Stud. Mycol.">
        <title>101 Dothideomycetes genomes: a test case for predicting lifestyles and emergence of pathogens.</title>
        <authorList>
            <person name="Haridas S."/>
            <person name="Albert R."/>
            <person name="Binder M."/>
            <person name="Bloem J."/>
            <person name="Labutti K."/>
            <person name="Salamov A."/>
            <person name="Andreopoulos B."/>
            <person name="Baker S."/>
            <person name="Barry K."/>
            <person name="Bills G."/>
            <person name="Bluhm B."/>
            <person name="Cannon C."/>
            <person name="Castanera R."/>
            <person name="Culley D."/>
            <person name="Daum C."/>
            <person name="Ezra D."/>
            <person name="Gonzalez J."/>
            <person name="Henrissat B."/>
            <person name="Kuo A."/>
            <person name="Liang C."/>
            <person name="Lipzen A."/>
            <person name="Lutzoni F."/>
            <person name="Magnuson J."/>
            <person name="Mondo S."/>
            <person name="Nolan M."/>
            <person name="Ohm R."/>
            <person name="Pangilinan J."/>
            <person name="Park H.-J."/>
            <person name="Ramirez L."/>
            <person name="Alfaro M."/>
            <person name="Sun H."/>
            <person name="Tritt A."/>
            <person name="Yoshinaga Y."/>
            <person name="Zwiers L.-H."/>
            <person name="Turgeon B."/>
            <person name="Goodwin S."/>
            <person name="Spatafora J."/>
            <person name="Crous P."/>
            <person name="Grigoriev I."/>
        </authorList>
    </citation>
    <scope>NUCLEOTIDE SEQUENCE</scope>
    <source>
        <strain evidence="10">CBS 133067</strain>
    </source>
</reference>
<comment type="caution">
    <text evidence="10">The sequence shown here is derived from an EMBL/GenBank/DDBJ whole genome shotgun (WGS) entry which is preliminary data.</text>
</comment>
<dbReference type="Pfam" id="PF00271">
    <property type="entry name" value="Helicase_C"/>
    <property type="match status" value="1"/>
</dbReference>
<feature type="domain" description="Helicase C-terminal" evidence="9">
    <location>
        <begin position="309"/>
        <end position="485"/>
    </location>
</feature>
<dbReference type="Pfam" id="PF04408">
    <property type="entry name" value="WHD_HA2"/>
    <property type="match status" value="1"/>
</dbReference>
<feature type="domain" description="Helicase ATP-binding" evidence="8">
    <location>
        <begin position="96"/>
        <end position="269"/>
    </location>
</feature>
<keyword evidence="4 10" id="KW-0347">Helicase</keyword>
<dbReference type="InterPro" id="IPR001650">
    <property type="entry name" value="Helicase_C-like"/>
</dbReference>
<evidence type="ECO:0000259" key="9">
    <source>
        <dbReference type="PROSITE" id="PS51194"/>
    </source>
</evidence>
<dbReference type="GO" id="GO:0016787">
    <property type="term" value="F:hydrolase activity"/>
    <property type="evidence" value="ECO:0007669"/>
    <property type="project" value="UniProtKB-KW"/>
</dbReference>
<evidence type="ECO:0000313" key="11">
    <source>
        <dbReference type="Proteomes" id="UP000799772"/>
    </source>
</evidence>
<protein>
    <recommendedName>
        <fullName evidence="1">RNA helicase</fullName>
        <ecNumber evidence="1">3.6.4.13</ecNumber>
    </recommendedName>
</protein>
<evidence type="ECO:0000256" key="7">
    <source>
        <dbReference type="SAM" id="MobiDB-lite"/>
    </source>
</evidence>
<dbReference type="InterPro" id="IPR007502">
    <property type="entry name" value="Helicase-assoc_dom"/>
</dbReference>
<evidence type="ECO:0000256" key="5">
    <source>
        <dbReference type="ARBA" id="ARBA00022840"/>
    </source>
</evidence>
<dbReference type="Gene3D" id="3.40.50.300">
    <property type="entry name" value="P-loop containing nucleotide triphosphate hydrolases"/>
    <property type="match status" value="2"/>
</dbReference>
<evidence type="ECO:0000256" key="4">
    <source>
        <dbReference type="ARBA" id="ARBA00022806"/>
    </source>
</evidence>
<keyword evidence="3" id="KW-0378">Hydrolase</keyword>
<dbReference type="EC" id="3.6.4.13" evidence="1"/>
<organism evidence="10 11">
    <name type="scientific">Rhizodiscina lignyota</name>
    <dbReference type="NCBI Taxonomy" id="1504668"/>
    <lineage>
        <taxon>Eukaryota</taxon>
        <taxon>Fungi</taxon>
        <taxon>Dikarya</taxon>
        <taxon>Ascomycota</taxon>
        <taxon>Pezizomycotina</taxon>
        <taxon>Dothideomycetes</taxon>
        <taxon>Pleosporomycetidae</taxon>
        <taxon>Aulographales</taxon>
        <taxon>Rhizodiscinaceae</taxon>
        <taxon>Rhizodiscina</taxon>
    </lineage>
</organism>
<dbReference type="EMBL" id="ML978129">
    <property type="protein sequence ID" value="KAF2096689.1"/>
    <property type="molecule type" value="Genomic_DNA"/>
</dbReference>
<dbReference type="PANTHER" id="PTHR18934:SF118">
    <property type="entry name" value="ATP-DEPENDENT RNA HELICASE DHX33"/>
    <property type="match status" value="1"/>
</dbReference>
<feature type="region of interest" description="Disordered" evidence="7">
    <location>
        <begin position="1"/>
        <end position="70"/>
    </location>
</feature>
<dbReference type="PROSITE" id="PS51192">
    <property type="entry name" value="HELICASE_ATP_BIND_1"/>
    <property type="match status" value="1"/>
</dbReference>
<evidence type="ECO:0000256" key="2">
    <source>
        <dbReference type="ARBA" id="ARBA00022741"/>
    </source>
</evidence>
<dbReference type="OrthoDB" id="10253254at2759"/>
<comment type="catalytic activity">
    <reaction evidence="6">
        <text>ATP + H2O = ADP + phosphate + H(+)</text>
        <dbReference type="Rhea" id="RHEA:13065"/>
        <dbReference type="ChEBI" id="CHEBI:15377"/>
        <dbReference type="ChEBI" id="CHEBI:15378"/>
        <dbReference type="ChEBI" id="CHEBI:30616"/>
        <dbReference type="ChEBI" id="CHEBI:43474"/>
        <dbReference type="ChEBI" id="CHEBI:456216"/>
        <dbReference type="EC" id="3.6.4.13"/>
    </reaction>
</comment>
<dbReference type="InterPro" id="IPR027417">
    <property type="entry name" value="P-loop_NTPase"/>
</dbReference>
<dbReference type="SUPFAM" id="SSF52540">
    <property type="entry name" value="P-loop containing nucleoside triphosphate hydrolases"/>
    <property type="match status" value="1"/>
</dbReference>
<gene>
    <name evidence="10" type="ORF">NA57DRAFT_42520</name>
</gene>
<dbReference type="InterPro" id="IPR011709">
    <property type="entry name" value="DEAD-box_helicase_OB_fold"/>
</dbReference>
<dbReference type="SMART" id="SM00490">
    <property type="entry name" value="HELICc"/>
    <property type="match status" value="1"/>
</dbReference>
<keyword evidence="2" id="KW-0547">Nucleotide-binding</keyword>
<dbReference type="InterPro" id="IPR011545">
    <property type="entry name" value="DEAD/DEAH_box_helicase_dom"/>
</dbReference>
<dbReference type="GO" id="GO:0005730">
    <property type="term" value="C:nucleolus"/>
    <property type="evidence" value="ECO:0007669"/>
    <property type="project" value="TreeGrafter"/>
</dbReference>
<dbReference type="GO" id="GO:0045943">
    <property type="term" value="P:positive regulation of transcription by RNA polymerase I"/>
    <property type="evidence" value="ECO:0007669"/>
    <property type="project" value="TreeGrafter"/>
</dbReference>
<dbReference type="FunFam" id="3.40.50.300:FF:000145">
    <property type="entry name" value="probable ATP-dependent RNA helicase DHX40"/>
    <property type="match status" value="1"/>
</dbReference>
<dbReference type="Pfam" id="PF07717">
    <property type="entry name" value="OB_NTP_bind"/>
    <property type="match status" value="1"/>
</dbReference>
<dbReference type="CDD" id="cd17917">
    <property type="entry name" value="DEXHc_RHA-like"/>
    <property type="match status" value="1"/>
</dbReference>
<evidence type="ECO:0000259" key="8">
    <source>
        <dbReference type="PROSITE" id="PS51192"/>
    </source>
</evidence>
<proteinExistence type="predicted"/>
<dbReference type="GO" id="GO:1990904">
    <property type="term" value="C:ribonucleoprotein complex"/>
    <property type="evidence" value="ECO:0007669"/>
    <property type="project" value="UniProtKB-ARBA"/>
</dbReference>
<dbReference type="Gene3D" id="1.20.120.1080">
    <property type="match status" value="1"/>
</dbReference>
<dbReference type="PANTHER" id="PTHR18934">
    <property type="entry name" value="ATP-DEPENDENT RNA HELICASE"/>
    <property type="match status" value="1"/>
</dbReference>
<feature type="compositionally biased region" description="Low complexity" evidence="7">
    <location>
        <begin position="56"/>
        <end position="69"/>
    </location>
</feature>
<evidence type="ECO:0000256" key="6">
    <source>
        <dbReference type="ARBA" id="ARBA00047984"/>
    </source>
</evidence>
<dbReference type="GO" id="GO:0005524">
    <property type="term" value="F:ATP binding"/>
    <property type="evidence" value="ECO:0007669"/>
    <property type="project" value="UniProtKB-KW"/>
</dbReference>
<dbReference type="PROSITE" id="PS00690">
    <property type="entry name" value="DEAH_ATP_HELICASE"/>
    <property type="match status" value="1"/>
</dbReference>
<keyword evidence="11" id="KW-1185">Reference proteome</keyword>
<keyword evidence="5" id="KW-0067">ATP-binding</keyword>
<sequence>MPNHAPIQFDIEARSDSTLKFSPQQQNKKRKREHEQPPPRVSSVHQNGQPKKNRQSNLNSSLPNLSGPNAKLNVRRQTLLPIRKQLPIWSHQQEIRQSLRRTDVLVLSGETGSGKSTQVPQFLLTEQWCNGRIAVTQPRRVAAISLARRVAEEMGTPLGSSSPASRVGYSVRFDNSTSANTRIKYLTEGMLLQELLRDPALKEYSAVIVDEIHERSVNVDLILGFLRNLLTTGRHAREGKPLKVVIMSATVDTEKLVKFFDEGYKIPHLGSSESPVQSKFISTVYVEGRQYPVSINYLPEPTNNIIEMSLKTIFQTHYKEPLPGDILIFLPGQEIIENLERQINELAANMEAEVPKMLTLPLFAALPQAAQQRIFQPAPPRTRKIILSTNIAETSVTVPGIRHVVDCGTVKMKYFHSKLGLEALLAKPISQSAAIQRKGRAGREAPGKCYRLYPESEYVKLDRNTRPEILRCDLSQAILIMKARGVNDVLNFPLLDPPPQKAMEKALLLLLQLGALNGEDGSINEIGQKMAKLPLTPTLARVIVEAAKPEMDCLEDVIDVLACLSVENIFLNPATEEKREAAEAARKDLFRREGDHITLLSAVRAYTSERTDRREWAEQRWISHRAMQNVMNVRKQLHAQCKQLGFLSKDASLRADSASFTALDERKTDMIIQCLTRGFLFNTAALHPDGSYRTLFGKQTVAIHPSSVLFGRKVEAIVFSEFVFTTKAYARGVSAVSLAHIDGLL</sequence>
<dbReference type="SMART" id="SM00847">
    <property type="entry name" value="HA2"/>
    <property type="match status" value="1"/>
</dbReference>
<dbReference type="AlphaFoldDB" id="A0A9P4I9S3"/>
<name>A0A9P4I9S3_9PEZI</name>